<keyword evidence="2" id="KW-1185">Reference proteome</keyword>
<dbReference type="InterPro" id="IPR012340">
    <property type="entry name" value="NA-bd_OB-fold"/>
</dbReference>
<dbReference type="Gene3D" id="2.40.50.140">
    <property type="entry name" value="Nucleic acid-binding proteins"/>
    <property type="match status" value="2"/>
</dbReference>
<dbReference type="EMBL" id="JBCNJP010007805">
    <property type="protein sequence ID" value="KAK9049216.1"/>
    <property type="molecule type" value="Genomic_DNA"/>
</dbReference>
<dbReference type="PANTHER" id="PTHR47165:SF4">
    <property type="entry name" value="OS03G0429900 PROTEIN"/>
    <property type="match status" value="1"/>
</dbReference>
<reference evidence="1 2" key="1">
    <citation type="submission" date="2024-04" db="EMBL/GenBank/DDBJ databases">
        <title>The reference genome of an endangered Asteraceae, Deinandra increscens subsp. villosa, native to the Central Coast of California.</title>
        <authorList>
            <person name="Guilliams M."/>
            <person name="Hasenstab-Lehman K."/>
            <person name="Meyer R."/>
            <person name="Mcevoy S."/>
        </authorList>
    </citation>
    <scope>NUCLEOTIDE SEQUENCE [LARGE SCALE GENOMIC DNA]</scope>
    <source>
        <tissue evidence="1">Leaf</tissue>
    </source>
</reference>
<protein>
    <submittedName>
        <fullName evidence="1">Uncharacterized protein</fullName>
    </submittedName>
</protein>
<dbReference type="PANTHER" id="PTHR47165">
    <property type="entry name" value="OS03G0429900 PROTEIN"/>
    <property type="match status" value="1"/>
</dbReference>
<accession>A0AAP0GHC0</accession>
<organism evidence="1 2">
    <name type="scientific">Deinandra increscens subsp. villosa</name>
    <dbReference type="NCBI Taxonomy" id="3103831"/>
    <lineage>
        <taxon>Eukaryota</taxon>
        <taxon>Viridiplantae</taxon>
        <taxon>Streptophyta</taxon>
        <taxon>Embryophyta</taxon>
        <taxon>Tracheophyta</taxon>
        <taxon>Spermatophyta</taxon>
        <taxon>Magnoliopsida</taxon>
        <taxon>eudicotyledons</taxon>
        <taxon>Gunneridae</taxon>
        <taxon>Pentapetalae</taxon>
        <taxon>asterids</taxon>
        <taxon>campanulids</taxon>
        <taxon>Asterales</taxon>
        <taxon>Asteraceae</taxon>
        <taxon>Asteroideae</taxon>
        <taxon>Heliantheae alliance</taxon>
        <taxon>Madieae</taxon>
        <taxon>Madiinae</taxon>
        <taxon>Deinandra</taxon>
    </lineage>
</organism>
<evidence type="ECO:0000313" key="2">
    <source>
        <dbReference type="Proteomes" id="UP001408789"/>
    </source>
</evidence>
<evidence type="ECO:0000313" key="1">
    <source>
        <dbReference type="EMBL" id="KAK9049216.1"/>
    </source>
</evidence>
<comment type="caution">
    <text evidence="1">The sequence shown here is derived from an EMBL/GenBank/DDBJ whole genome shotgun (WGS) entry which is preliminary data.</text>
</comment>
<dbReference type="Proteomes" id="UP001408789">
    <property type="component" value="Unassembled WGS sequence"/>
</dbReference>
<name>A0AAP0GHC0_9ASTR</name>
<dbReference type="SUPFAM" id="SSF50249">
    <property type="entry name" value="Nucleic acid-binding proteins"/>
    <property type="match status" value="2"/>
</dbReference>
<proteinExistence type="predicted"/>
<sequence>MSDDITYTHGFINPSDLQSYVLYEIELIIRTLSPSSSLSDYSLPLPSQHLIDMLNNKLLMEEKNYDRVALKQQRDTMLLQLNGDAIEGKCEINDTHIYSSFKEDSCYKIEGHICTAARSSGRLTDHEASILIAKRAKFHPIAERPIPRSYYNFATNDMLESREKSYNKLLTDYLGLIQTASNVYKQRDYNLMKIKLQDQEGYTVMLTLWEKIAFAFNTENVIGKVLAVTSAKVTKHLDTYQLESTESTTLQVDPPIENLQEIRAKLKHIQANKISNPGVQLALSNTEPVLSIAELKMKSTAEYKNKKYTFQGRIKEFEEYRGWFTSKCTALECTSKLHKEKRKADMYCVNTIIMDSSGTISAVIYNDDMQEILGMSCKTLVVDKGFDNSKKLPPVLLSLIGKLMTFTIRLRENVTPVIQNAVEIESTTAGTIEQQLLTAAPKTPAKTNVRARDQTEEAEAQPSKRIRFTIKSWKRFADHYGITVNQKVQLAYDFQTDTLFVHREI</sequence>
<gene>
    <name evidence="1" type="ORF">SSX86_031817</name>
</gene>
<dbReference type="AlphaFoldDB" id="A0AAP0GHC0"/>